<dbReference type="STRING" id="1255658.FM114_08100"/>
<name>A0A1R4JKY8_9ACTN</name>
<gene>
    <name evidence="6" type="ORF">FM114_08100</name>
</gene>
<dbReference type="CDD" id="cd00002">
    <property type="entry name" value="YbaK_deacylase"/>
    <property type="match status" value="1"/>
</dbReference>
<dbReference type="GO" id="GO:0002161">
    <property type="term" value="F:aminoacyl-tRNA deacylase activity"/>
    <property type="evidence" value="ECO:0007669"/>
    <property type="project" value="InterPro"/>
</dbReference>
<evidence type="ECO:0000256" key="4">
    <source>
        <dbReference type="PIRNR" id="PIRNR006181"/>
    </source>
</evidence>
<dbReference type="PANTHER" id="PTHR30411:SF0">
    <property type="entry name" value="CYS-TRNA(PRO)_CYS-TRNA(CYS) DEACYLASE YBAK"/>
    <property type="match status" value="1"/>
</dbReference>
<dbReference type="InterPro" id="IPR007214">
    <property type="entry name" value="YbaK/aa-tRNA-synth-assoc-dom"/>
</dbReference>
<dbReference type="SUPFAM" id="SSF55826">
    <property type="entry name" value="YbaK/ProRS associated domain"/>
    <property type="match status" value="1"/>
</dbReference>
<dbReference type="NCBIfam" id="TIGR00011">
    <property type="entry name" value="YbaK_EbsC"/>
    <property type="match status" value="1"/>
</dbReference>
<dbReference type="Gene3D" id="3.90.960.10">
    <property type="entry name" value="YbaK/aminoacyl-tRNA synthetase-associated domain"/>
    <property type="match status" value="1"/>
</dbReference>
<evidence type="ECO:0000259" key="5">
    <source>
        <dbReference type="Pfam" id="PF04073"/>
    </source>
</evidence>
<dbReference type="Pfam" id="PF04073">
    <property type="entry name" value="tRNA_edit"/>
    <property type="match status" value="1"/>
</dbReference>
<sequence>MSTGTPATKALDRAKVPHTLLPYEHDPANVHFGDEAVLALGQDPHQVFKTLVVACTGGPSPLVVAVVPVAQQLDLKALASEAGAKRAALADHAVAERTTGYVVGGISPLGQRKSLPTFIDASAQAFATMMVSAGKRGLQVELSPADLARVTRASFVAIAR</sequence>
<evidence type="ECO:0000256" key="2">
    <source>
        <dbReference type="ARBA" id="ARBA00022917"/>
    </source>
</evidence>
<dbReference type="GO" id="GO:0006412">
    <property type="term" value="P:translation"/>
    <property type="evidence" value="ECO:0007669"/>
    <property type="project" value="UniProtKB-KW"/>
</dbReference>
<dbReference type="PIRSF" id="PIRSF006181">
    <property type="entry name" value="EbsC_YbaK"/>
    <property type="match status" value="1"/>
</dbReference>
<comment type="similarity">
    <text evidence="1 4">Belongs to the prolyl-tRNA editing family. YbaK/EbsC subfamily.</text>
</comment>
<dbReference type="PANTHER" id="PTHR30411">
    <property type="entry name" value="CYTOPLASMIC PROTEIN"/>
    <property type="match status" value="1"/>
</dbReference>
<organism evidence="6 7">
    <name type="scientific">Luteococcus japonicus LSP_Lj1</name>
    <dbReference type="NCBI Taxonomy" id="1255658"/>
    <lineage>
        <taxon>Bacteria</taxon>
        <taxon>Bacillati</taxon>
        <taxon>Actinomycetota</taxon>
        <taxon>Actinomycetes</taxon>
        <taxon>Propionibacteriales</taxon>
        <taxon>Propionibacteriaceae</taxon>
        <taxon>Luteococcus</taxon>
    </lineage>
</organism>
<dbReference type="GO" id="GO:0016829">
    <property type="term" value="F:lyase activity"/>
    <property type="evidence" value="ECO:0007669"/>
    <property type="project" value="UniProtKB-KW"/>
</dbReference>
<accession>A0A1R4JKY8</accession>
<evidence type="ECO:0000313" key="7">
    <source>
        <dbReference type="Proteomes" id="UP000188342"/>
    </source>
</evidence>
<proteinExistence type="inferred from homology"/>
<dbReference type="Proteomes" id="UP000188342">
    <property type="component" value="Unassembled WGS sequence"/>
</dbReference>
<dbReference type="EC" id="4.2.-.-" evidence="4"/>
<evidence type="ECO:0000313" key="6">
    <source>
        <dbReference type="EMBL" id="SJN32453.1"/>
    </source>
</evidence>
<dbReference type="InterPro" id="IPR004369">
    <property type="entry name" value="Prolyl-tRNA_editing_YbaK/EbsC"/>
</dbReference>
<keyword evidence="2 4" id="KW-0648">Protein biosynthesis</keyword>
<evidence type="ECO:0000256" key="1">
    <source>
        <dbReference type="ARBA" id="ARBA00009798"/>
    </source>
</evidence>
<dbReference type="InterPro" id="IPR036754">
    <property type="entry name" value="YbaK/aa-tRNA-synt-asso_dom_sf"/>
</dbReference>
<reference evidence="6 7" key="1">
    <citation type="submission" date="2017-02" db="EMBL/GenBank/DDBJ databases">
        <authorList>
            <person name="Peterson S.W."/>
        </authorList>
    </citation>
    <scope>NUCLEOTIDE SEQUENCE [LARGE SCALE GENOMIC DNA]</scope>
    <source>
        <strain evidence="6 7">LSP_Lj1</strain>
    </source>
</reference>
<dbReference type="AlphaFoldDB" id="A0A1R4JKY8"/>
<dbReference type="EMBL" id="FUKQ01000032">
    <property type="protein sequence ID" value="SJN32453.1"/>
    <property type="molecule type" value="Genomic_DNA"/>
</dbReference>
<keyword evidence="7" id="KW-1185">Reference proteome</keyword>
<dbReference type="RefSeq" id="WP_094764651.1">
    <property type="nucleotide sequence ID" value="NZ_FUKQ01000032.1"/>
</dbReference>
<keyword evidence="3 4" id="KW-0456">Lyase</keyword>
<feature type="domain" description="YbaK/aminoacyl-tRNA synthetase-associated" evidence="5">
    <location>
        <begin position="35"/>
        <end position="149"/>
    </location>
</feature>
<evidence type="ECO:0000256" key="3">
    <source>
        <dbReference type="ARBA" id="ARBA00023239"/>
    </source>
</evidence>
<dbReference type="OrthoDB" id="9809296at2"/>
<protein>
    <recommendedName>
        <fullName evidence="4">Cys-tRNA(Pro)/Cys-tRNA(Cys) deacylase</fullName>
        <ecNumber evidence="4">4.2.-.-</ecNumber>
    </recommendedName>
</protein>